<dbReference type="EMBL" id="CARXXK010000001">
    <property type="protein sequence ID" value="CAI6343277.1"/>
    <property type="molecule type" value="Genomic_DNA"/>
</dbReference>
<protein>
    <submittedName>
        <fullName evidence="1">Uncharacterized protein</fullName>
    </submittedName>
</protein>
<evidence type="ECO:0000313" key="1">
    <source>
        <dbReference type="EMBL" id="CAI6343277.1"/>
    </source>
</evidence>
<accession>A0AAV0VJZ9</accession>
<reference evidence="1 2" key="1">
    <citation type="submission" date="2023-01" db="EMBL/GenBank/DDBJ databases">
        <authorList>
            <person name="Whitehead M."/>
        </authorList>
    </citation>
    <scope>NUCLEOTIDE SEQUENCE [LARGE SCALE GENOMIC DNA]</scope>
</reference>
<proteinExistence type="predicted"/>
<name>A0AAV0VJZ9_9HEMI</name>
<comment type="caution">
    <text evidence="1">The sequence shown here is derived from an EMBL/GenBank/DDBJ whole genome shotgun (WGS) entry which is preliminary data.</text>
</comment>
<keyword evidence="2" id="KW-1185">Reference proteome</keyword>
<gene>
    <name evidence="1" type="ORF">MEUPH1_LOCUS565</name>
</gene>
<organism evidence="1 2">
    <name type="scientific">Macrosiphum euphorbiae</name>
    <name type="common">potato aphid</name>
    <dbReference type="NCBI Taxonomy" id="13131"/>
    <lineage>
        <taxon>Eukaryota</taxon>
        <taxon>Metazoa</taxon>
        <taxon>Ecdysozoa</taxon>
        <taxon>Arthropoda</taxon>
        <taxon>Hexapoda</taxon>
        <taxon>Insecta</taxon>
        <taxon>Pterygota</taxon>
        <taxon>Neoptera</taxon>
        <taxon>Paraneoptera</taxon>
        <taxon>Hemiptera</taxon>
        <taxon>Sternorrhyncha</taxon>
        <taxon>Aphidomorpha</taxon>
        <taxon>Aphidoidea</taxon>
        <taxon>Aphididae</taxon>
        <taxon>Macrosiphini</taxon>
        <taxon>Macrosiphum</taxon>
    </lineage>
</organism>
<dbReference type="AlphaFoldDB" id="A0AAV0VJZ9"/>
<dbReference type="Proteomes" id="UP001160148">
    <property type="component" value="Unassembled WGS sequence"/>
</dbReference>
<evidence type="ECO:0000313" key="2">
    <source>
        <dbReference type="Proteomes" id="UP001160148"/>
    </source>
</evidence>
<sequence>MRKRPTPRNGWCKYCACPKFRYYISLIDTAMMTAVATEIKIERPPVSSTLHMFGRPLRTYSSQVDPPGRRSIVRISCAARCGKVGQ</sequence>